<dbReference type="EMBL" id="CP053586">
    <property type="protein sequence ID" value="WNZ24193.1"/>
    <property type="molecule type" value="Genomic_DNA"/>
</dbReference>
<protein>
    <submittedName>
        <fullName evidence="2">DUF547 domain-containing protein</fullName>
    </submittedName>
</protein>
<name>A0AA96WFF0_9CYAN</name>
<dbReference type="AlphaFoldDB" id="A0AA96WFF0"/>
<feature type="domain" description="DUF547" evidence="1">
    <location>
        <begin position="99"/>
        <end position="205"/>
    </location>
</feature>
<proteinExistence type="predicted"/>
<organism evidence="2">
    <name type="scientific">Leptolyngbya sp. NK1-12</name>
    <dbReference type="NCBI Taxonomy" id="2547451"/>
    <lineage>
        <taxon>Bacteria</taxon>
        <taxon>Bacillati</taxon>
        <taxon>Cyanobacteriota</taxon>
        <taxon>Cyanophyceae</taxon>
        <taxon>Leptolyngbyales</taxon>
        <taxon>Leptolyngbyaceae</taxon>
        <taxon>Leptolyngbya group</taxon>
        <taxon>Leptolyngbya</taxon>
    </lineage>
</organism>
<reference evidence="2" key="1">
    <citation type="submission" date="2020-05" db="EMBL/GenBank/DDBJ databases">
        <authorList>
            <person name="Zhu T."/>
            <person name="Keshari N."/>
            <person name="Lu X."/>
        </authorList>
    </citation>
    <scope>NUCLEOTIDE SEQUENCE</scope>
    <source>
        <strain evidence="2">NK1-12</strain>
    </source>
</reference>
<gene>
    <name evidence="2" type="ORF">HJG54_15920</name>
</gene>
<dbReference type="Pfam" id="PF04784">
    <property type="entry name" value="DUF547"/>
    <property type="match status" value="1"/>
</dbReference>
<evidence type="ECO:0000259" key="1">
    <source>
        <dbReference type="Pfam" id="PF04784"/>
    </source>
</evidence>
<accession>A0AA96WFF0</accession>
<evidence type="ECO:0000313" key="2">
    <source>
        <dbReference type="EMBL" id="WNZ24193.1"/>
    </source>
</evidence>
<sequence length="286" mass="32378">MTLDKALLIFLPIITALVGCSANLPSLLPASQPQSAPANRQTSRSVTAIPLNYDAYDTILQRYVNEQGFVDYRGLQVNPEPLKAFNRSLGEVDPDTFTAWGEADQIAFLINAYNAFTLESIIDQRPLKASIRDIPGVWRIRKFQVAGQSKTLDAIEHQTLRKNYQEPRIHAALNCTAISCPPLRTEPYRGETLDAQLEDQVRRWLNSPEGLQINREANQVSISAIFDWFGEDWIAEYATDGFSGNEKQQAALNFISSYISPADRHYLQQGNYRVSYLDYNWELNSQ</sequence>
<dbReference type="InterPro" id="IPR006869">
    <property type="entry name" value="DUF547"/>
</dbReference>
<dbReference type="PANTHER" id="PTHR46361:SF3">
    <property type="entry name" value="ELECTRON CARRIER_ PROTEIN DISULFIDE OXIDOREDUCTASE"/>
    <property type="match status" value="1"/>
</dbReference>
<dbReference type="PANTHER" id="PTHR46361">
    <property type="entry name" value="ELECTRON CARRIER/ PROTEIN DISULFIDE OXIDOREDUCTASE"/>
    <property type="match status" value="1"/>
</dbReference>
<dbReference type="PROSITE" id="PS51257">
    <property type="entry name" value="PROKAR_LIPOPROTEIN"/>
    <property type="match status" value="1"/>
</dbReference>
<dbReference type="RefSeq" id="WP_316429882.1">
    <property type="nucleotide sequence ID" value="NZ_CP053586.1"/>
</dbReference>